<gene>
    <name evidence="1" type="ORF">DSO57_1014270</name>
</gene>
<evidence type="ECO:0000313" key="1">
    <source>
        <dbReference type="EMBL" id="KAJ9050451.1"/>
    </source>
</evidence>
<accession>A0ACC2RK96</accession>
<protein>
    <submittedName>
        <fullName evidence="1">Uncharacterized protein</fullName>
    </submittedName>
</protein>
<dbReference type="Proteomes" id="UP001165960">
    <property type="component" value="Unassembled WGS sequence"/>
</dbReference>
<keyword evidence="2" id="KW-1185">Reference proteome</keyword>
<evidence type="ECO:0000313" key="2">
    <source>
        <dbReference type="Proteomes" id="UP001165960"/>
    </source>
</evidence>
<name>A0ACC2RK96_9FUNG</name>
<comment type="caution">
    <text evidence="1">The sequence shown here is derived from an EMBL/GenBank/DDBJ whole genome shotgun (WGS) entry which is preliminary data.</text>
</comment>
<proteinExistence type="predicted"/>
<sequence>MSPSPSITIATQGSFSASNPLVLKGHGVSGWVQYYHSFTEYHKALLTTKAFSNGRNYKRNTVRTSIAPYYVFSGPQPTSLKLACLKSTVCLVKLIWNNSTWTMEMTEYPSHMSRRSRHTIPSTIRANWTEASYYFLKAYGPSTFRIVFNQISLCRQNATAKHLCAMCRDIKVSCHCEDLYLPSGAPDGIAGLEKV</sequence>
<reference evidence="1" key="1">
    <citation type="submission" date="2022-04" db="EMBL/GenBank/DDBJ databases">
        <title>Genome of the entomopathogenic fungus Entomophthora muscae.</title>
        <authorList>
            <person name="Elya C."/>
            <person name="Lovett B.R."/>
            <person name="Lee E."/>
            <person name="Macias A.M."/>
            <person name="Hajek A.E."/>
            <person name="De Bivort B.L."/>
            <person name="Kasson M.T."/>
            <person name="De Fine Licht H.H."/>
            <person name="Stajich J.E."/>
        </authorList>
    </citation>
    <scope>NUCLEOTIDE SEQUENCE</scope>
    <source>
        <strain evidence="1">Berkeley</strain>
    </source>
</reference>
<organism evidence="1 2">
    <name type="scientific">Entomophthora muscae</name>
    <dbReference type="NCBI Taxonomy" id="34485"/>
    <lineage>
        <taxon>Eukaryota</taxon>
        <taxon>Fungi</taxon>
        <taxon>Fungi incertae sedis</taxon>
        <taxon>Zoopagomycota</taxon>
        <taxon>Entomophthoromycotina</taxon>
        <taxon>Entomophthoromycetes</taxon>
        <taxon>Entomophthorales</taxon>
        <taxon>Entomophthoraceae</taxon>
        <taxon>Entomophthora</taxon>
    </lineage>
</organism>
<dbReference type="EMBL" id="QTSX02007154">
    <property type="protein sequence ID" value="KAJ9050451.1"/>
    <property type="molecule type" value="Genomic_DNA"/>
</dbReference>